<dbReference type="Gene3D" id="1.10.287.770">
    <property type="entry name" value="YojJ-like"/>
    <property type="match status" value="1"/>
</dbReference>
<keyword evidence="3 12" id="KW-0813">Transport</keyword>
<gene>
    <name evidence="14" type="ORF">NTJ_09047</name>
</gene>
<feature type="transmembrane region" description="Helical" evidence="13">
    <location>
        <begin position="37"/>
        <end position="58"/>
    </location>
</feature>
<evidence type="ECO:0000256" key="8">
    <source>
        <dbReference type="ARBA" id="ARBA00023065"/>
    </source>
</evidence>
<sequence>MRKMVKMFATVSNFFENTSLHGFKFIGNREIHWSERILWTIVCIVSWIGSGVLLYISYTAYQENAVRYGFETYLTENTPLPSVSVCEDNNLEPLYRKANELFGKEHDVNLDEVLRELTYFRGSAYYIKEFCNDRGIECPKRNFSELVRKVRSSCEEIFVNCFWSSFPFECCQHFVPIETELGTCFTLNKRNEMKLKAEGDMNWINTYANIYEEFPELTVAVNGSVVVYIHPEYDAPFLNTHAYNILRPDTDRHISAYISVIDIENPPEVRDLSIYQRKCRFPDENNLRSAGAYSYSACIVDCRRTAQMNLCNCTSHLTPNTRPEEHCNYDGIKCLDIHNSRLSVIKSKWTGNDGLECDCLPGCADIETEIVFSHFTNPKYLVVEPGSSLISVKLLKFPYERYKRNVVNGMIELFVSIGVTAGLFLGASLLSIVEVIYYFFFRACAKERKESIDENESVTQNILPFVL</sequence>
<evidence type="ECO:0000256" key="11">
    <source>
        <dbReference type="ARBA" id="ARBA00023303"/>
    </source>
</evidence>
<keyword evidence="15" id="KW-1185">Reference proteome</keyword>
<reference evidence="14 15" key="1">
    <citation type="submission" date="2023-09" db="EMBL/GenBank/DDBJ databases">
        <title>Nesidiocoris tenuis whole genome shotgun sequence.</title>
        <authorList>
            <person name="Shibata T."/>
            <person name="Shimoda M."/>
            <person name="Kobayashi T."/>
            <person name="Uehara T."/>
        </authorList>
    </citation>
    <scope>NUCLEOTIDE SEQUENCE [LARGE SCALE GENOMIC DNA]</scope>
    <source>
        <strain evidence="14 15">Japan</strain>
    </source>
</reference>
<evidence type="ECO:0000256" key="1">
    <source>
        <dbReference type="ARBA" id="ARBA00004141"/>
    </source>
</evidence>
<dbReference type="PRINTS" id="PR01078">
    <property type="entry name" value="AMINACHANNEL"/>
</dbReference>
<keyword evidence="10 12" id="KW-0739">Sodium transport</keyword>
<dbReference type="Pfam" id="PF00858">
    <property type="entry name" value="ASC"/>
    <property type="match status" value="1"/>
</dbReference>
<dbReference type="InterPro" id="IPR001873">
    <property type="entry name" value="ENaC"/>
</dbReference>
<evidence type="ECO:0000256" key="6">
    <source>
        <dbReference type="ARBA" id="ARBA00022989"/>
    </source>
</evidence>
<accession>A0ABN7AVM9</accession>
<evidence type="ECO:0000256" key="10">
    <source>
        <dbReference type="ARBA" id="ARBA00023201"/>
    </source>
</evidence>
<keyword evidence="6 13" id="KW-1133">Transmembrane helix</keyword>
<keyword evidence="5 12" id="KW-0812">Transmembrane</keyword>
<dbReference type="GO" id="GO:0034220">
    <property type="term" value="P:monoatomic ion transmembrane transport"/>
    <property type="evidence" value="ECO:0007669"/>
    <property type="project" value="UniProtKB-KW"/>
</dbReference>
<dbReference type="Gene3D" id="2.60.470.10">
    <property type="entry name" value="Acid-sensing ion channels like domains"/>
    <property type="match status" value="1"/>
</dbReference>
<evidence type="ECO:0000256" key="4">
    <source>
        <dbReference type="ARBA" id="ARBA00022461"/>
    </source>
</evidence>
<evidence type="ECO:0000256" key="5">
    <source>
        <dbReference type="ARBA" id="ARBA00022692"/>
    </source>
</evidence>
<evidence type="ECO:0000256" key="2">
    <source>
        <dbReference type="ARBA" id="ARBA00007193"/>
    </source>
</evidence>
<evidence type="ECO:0000256" key="7">
    <source>
        <dbReference type="ARBA" id="ARBA00023053"/>
    </source>
</evidence>
<comment type="similarity">
    <text evidence="2 12">Belongs to the amiloride-sensitive sodium channel (TC 1.A.6) family.</text>
</comment>
<evidence type="ECO:0000256" key="3">
    <source>
        <dbReference type="ARBA" id="ARBA00022448"/>
    </source>
</evidence>
<feature type="transmembrane region" description="Helical" evidence="13">
    <location>
        <begin position="413"/>
        <end position="440"/>
    </location>
</feature>
<name>A0ABN7AVM9_9HEMI</name>
<dbReference type="EMBL" id="AP028915">
    <property type="protein sequence ID" value="BES96238.1"/>
    <property type="molecule type" value="Genomic_DNA"/>
</dbReference>
<keyword evidence="11 12" id="KW-0407">Ion channel</keyword>
<organism evidence="14 15">
    <name type="scientific">Nesidiocoris tenuis</name>
    <dbReference type="NCBI Taxonomy" id="355587"/>
    <lineage>
        <taxon>Eukaryota</taxon>
        <taxon>Metazoa</taxon>
        <taxon>Ecdysozoa</taxon>
        <taxon>Arthropoda</taxon>
        <taxon>Hexapoda</taxon>
        <taxon>Insecta</taxon>
        <taxon>Pterygota</taxon>
        <taxon>Neoptera</taxon>
        <taxon>Paraneoptera</taxon>
        <taxon>Hemiptera</taxon>
        <taxon>Heteroptera</taxon>
        <taxon>Panheteroptera</taxon>
        <taxon>Cimicomorpha</taxon>
        <taxon>Miridae</taxon>
        <taxon>Dicyphina</taxon>
        <taxon>Nesidiocoris</taxon>
    </lineage>
</organism>
<dbReference type="Proteomes" id="UP001307889">
    <property type="component" value="Chromosome 7"/>
</dbReference>
<evidence type="ECO:0000256" key="9">
    <source>
        <dbReference type="ARBA" id="ARBA00023136"/>
    </source>
</evidence>
<keyword evidence="8 12" id="KW-0406">Ion transport</keyword>
<evidence type="ECO:0000256" key="13">
    <source>
        <dbReference type="SAM" id="Phobius"/>
    </source>
</evidence>
<comment type="subcellular location">
    <subcellularLocation>
        <location evidence="1">Membrane</location>
        <topology evidence="1">Multi-pass membrane protein</topology>
    </subcellularLocation>
</comment>
<proteinExistence type="inferred from homology"/>
<keyword evidence="4 12" id="KW-0894">Sodium channel</keyword>
<dbReference type="PANTHER" id="PTHR11690">
    <property type="entry name" value="AMILORIDE-SENSITIVE SODIUM CHANNEL-RELATED"/>
    <property type="match status" value="1"/>
</dbReference>
<keyword evidence="7" id="KW-0915">Sodium</keyword>
<evidence type="ECO:0000313" key="15">
    <source>
        <dbReference type="Proteomes" id="UP001307889"/>
    </source>
</evidence>
<protein>
    <submittedName>
        <fullName evidence="14">Amiloride-sensitive sodium channel</fullName>
    </submittedName>
</protein>
<keyword evidence="9 13" id="KW-0472">Membrane</keyword>
<evidence type="ECO:0000256" key="12">
    <source>
        <dbReference type="RuleBase" id="RU000679"/>
    </source>
</evidence>
<evidence type="ECO:0000313" key="14">
    <source>
        <dbReference type="EMBL" id="BES96238.1"/>
    </source>
</evidence>
<dbReference type="PANTHER" id="PTHR11690:SF175">
    <property type="entry name" value="PICKPOCKET 13-RELATED"/>
    <property type="match status" value="1"/>
</dbReference>